<name>A0A238YT59_9RHOB</name>
<evidence type="ECO:0000256" key="2">
    <source>
        <dbReference type="ARBA" id="ARBA00022723"/>
    </source>
</evidence>
<evidence type="ECO:0000256" key="1">
    <source>
        <dbReference type="ARBA" id="ARBA00022617"/>
    </source>
</evidence>
<dbReference type="OrthoDB" id="335174at2"/>
<organism evidence="7 8">
    <name type="scientific">Puniceibacterium sediminis</name>
    <dbReference type="NCBI Taxonomy" id="1608407"/>
    <lineage>
        <taxon>Bacteria</taxon>
        <taxon>Pseudomonadati</taxon>
        <taxon>Pseudomonadota</taxon>
        <taxon>Alphaproteobacteria</taxon>
        <taxon>Rhodobacterales</taxon>
        <taxon>Paracoccaceae</taxon>
        <taxon>Puniceibacterium</taxon>
    </lineage>
</organism>
<evidence type="ECO:0000256" key="3">
    <source>
        <dbReference type="ARBA" id="ARBA00023004"/>
    </source>
</evidence>
<accession>A0A238YT59</accession>
<feature type="signal peptide" evidence="5">
    <location>
        <begin position="1"/>
        <end position="22"/>
    </location>
</feature>
<keyword evidence="8" id="KW-1185">Reference proteome</keyword>
<dbReference type="Gene3D" id="1.10.760.10">
    <property type="entry name" value="Cytochrome c-like domain"/>
    <property type="match status" value="1"/>
</dbReference>
<feature type="chain" id="PRO_5013122376" evidence="5">
    <location>
        <begin position="23"/>
        <end position="139"/>
    </location>
</feature>
<dbReference type="AlphaFoldDB" id="A0A238YT59"/>
<evidence type="ECO:0000313" key="8">
    <source>
        <dbReference type="Proteomes" id="UP000198417"/>
    </source>
</evidence>
<sequence>MNRLISALTLALTGLCAAQAGAQDADPALGAQHFARHCAVCHGADAAGGGPMAPILLIQPTDLTRLTLRNDNEFPVLRVVMRIDGREPLVSHGSPMPIYGQLFDEAPGAAVKTPAGQPILTSGPVVDLVAWLKSIQVAE</sequence>
<keyword evidence="5" id="KW-0732">Signal</keyword>
<dbReference type="InterPro" id="IPR036909">
    <property type="entry name" value="Cyt_c-like_dom_sf"/>
</dbReference>
<keyword evidence="1 4" id="KW-0349">Heme</keyword>
<proteinExistence type="predicted"/>
<reference evidence="7 8" key="1">
    <citation type="submission" date="2017-06" db="EMBL/GenBank/DDBJ databases">
        <authorList>
            <person name="Kim H.J."/>
            <person name="Triplett B.A."/>
        </authorList>
    </citation>
    <scope>NUCLEOTIDE SEQUENCE [LARGE SCALE GENOMIC DNA]</scope>
    <source>
        <strain evidence="7 8">DSM 29052</strain>
    </source>
</reference>
<evidence type="ECO:0000256" key="4">
    <source>
        <dbReference type="PROSITE-ProRule" id="PRU00433"/>
    </source>
</evidence>
<dbReference type="SUPFAM" id="SSF46626">
    <property type="entry name" value="Cytochrome c"/>
    <property type="match status" value="1"/>
</dbReference>
<dbReference type="GO" id="GO:0046872">
    <property type="term" value="F:metal ion binding"/>
    <property type="evidence" value="ECO:0007669"/>
    <property type="project" value="UniProtKB-KW"/>
</dbReference>
<keyword evidence="3 4" id="KW-0408">Iron</keyword>
<dbReference type="GO" id="GO:0020037">
    <property type="term" value="F:heme binding"/>
    <property type="evidence" value="ECO:0007669"/>
    <property type="project" value="InterPro"/>
</dbReference>
<feature type="domain" description="Cytochrome c" evidence="6">
    <location>
        <begin position="25"/>
        <end position="136"/>
    </location>
</feature>
<dbReference type="GO" id="GO:0009055">
    <property type="term" value="F:electron transfer activity"/>
    <property type="evidence" value="ECO:0007669"/>
    <property type="project" value="InterPro"/>
</dbReference>
<keyword evidence="2 4" id="KW-0479">Metal-binding</keyword>
<dbReference type="Proteomes" id="UP000198417">
    <property type="component" value="Unassembled WGS sequence"/>
</dbReference>
<evidence type="ECO:0000256" key="5">
    <source>
        <dbReference type="SAM" id="SignalP"/>
    </source>
</evidence>
<dbReference type="RefSeq" id="WP_089272862.1">
    <property type="nucleotide sequence ID" value="NZ_FZNN01000019.1"/>
</dbReference>
<dbReference type="Pfam" id="PF00034">
    <property type="entry name" value="Cytochrom_C"/>
    <property type="match status" value="1"/>
</dbReference>
<dbReference type="InterPro" id="IPR009056">
    <property type="entry name" value="Cyt_c-like_dom"/>
</dbReference>
<dbReference type="EMBL" id="FZNN01000019">
    <property type="protein sequence ID" value="SNR73854.1"/>
    <property type="molecule type" value="Genomic_DNA"/>
</dbReference>
<gene>
    <name evidence="7" type="ORF">SAMN06265370_11978</name>
</gene>
<evidence type="ECO:0000259" key="6">
    <source>
        <dbReference type="PROSITE" id="PS51007"/>
    </source>
</evidence>
<dbReference type="PROSITE" id="PS51007">
    <property type="entry name" value="CYTC"/>
    <property type="match status" value="1"/>
</dbReference>
<protein>
    <submittedName>
        <fullName evidence="7">Cytochrome c</fullName>
    </submittedName>
</protein>
<evidence type="ECO:0000313" key="7">
    <source>
        <dbReference type="EMBL" id="SNR73854.1"/>
    </source>
</evidence>